<sequence>MDGWFEWNEVNQELMQFAVIIARFNNQFVIIKNRKRGGWEVPGGRREPGEYILDTARRELFEETGAIQFEIAPFGIYSWRGSYGMVFEANIKEFASLPDYEIEEIKFVDTLPAGLNFGDMFYLFVEKWRHRFNDHKPFHHYRNF</sequence>
<dbReference type="SUPFAM" id="SSF55811">
    <property type="entry name" value="Nudix"/>
    <property type="match status" value="1"/>
</dbReference>
<feature type="domain" description="Nudix hydrolase" evidence="2">
    <location>
        <begin position="14"/>
        <end position="131"/>
    </location>
</feature>
<dbReference type="PANTHER" id="PTHR43222:SF2">
    <property type="entry name" value="NUDIX HYDROLASE 23, CHLOROPLASTIC"/>
    <property type="match status" value="1"/>
</dbReference>
<dbReference type="PANTHER" id="PTHR43222">
    <property type="entry name" value="NUDIX HYDROLASE 23"/>
    <property type="match status" value="1"/>
</dbReference>
<dbReference type="EC" id="3.6.1.55" evidence="3"/>
<dbReference type="EMBL" id="JAUSSU010000003">
    <property type="protein sequence ID" value="MDQ0112361.1"/>
    <property type="molecule type" value="Genomic_DNA"/>
</dbReference>
<dbReference type="InterPro" id="IPR014078">
    <property type="entry name" value="Nudix_YtkD"/>
</dbReference>
<dbReference type="InterPro" id="IPR000086">
    <property type="entry name" value="NUDIX_hydrolase_dom"/>
</dbReference>
<comment type="caution">
    <text evidence="3">The sequence shown here is derived from an EMBL/GenBank/DDBJ whole genome shotgun (WGS) entry which is preliminary data.</text>
</comment>
<keyword evidence="4" id="KW-1185">Reference proteome</keyword>
<dbReference type="GO" id="GO:0035539">
    <property type="term" value="F:8-oxo-7,8-dihydrodeoxyguanosine triphosphate pyrophosphatase activity"/>
    <property type="evidence" value="ECO:0007669"/>
    <property type="project" value="UniProtKB-EC"/>
</dbReference>
<dbReference type="PROSITE" id="PS00893">
    <property type="entry name" value="NUDIX_BOX"/>
    <property type="match status" value="1"/>
</dbReference>
<dbReference type="Proteomes" id="UP001229346">
    <property type="component" value="Unassembled WGS sequence"/>
</dbReference>
<dbReference type="Gene3D" id="3.90.79.10">
    <property type="entry name" value="Nucleoside Triphosphate Pyrophosphohydrolase"/>
    <property type="match status" value="1"/>
</dbReference>
<evidence type="ECO:0000259" key="2">
    <source>
        <dbReference type="PROSITE" id="PS51462"/>
    </source>
</evidence>
<protein>
    <submittedName>
        <fullName evidence="3">8-oxo-dGTP diphosphatase</fullName>
        <ecNumber evidence="3">3.6.1.55</ecNumber>
    </submittedName>
</protein>
<dbReference type="PROSITE" id="PS51462">
    <property type="entry name" value="NUDIX"/>
    <property type="match status" value="1"/>
</dbReference>
<dbReference type="InterPro" id="IPR020084">
    <property type="entry name" value="NUDIX_hydrolase_CS"/>
</dbReference>
<reference evidence="3 4" key="1">
    <citation type="submission" date="2023-07" db="EMBL/GenBank/DDBJ databases">
        <title>Sorghum-associated microbial communities from plants grown in Nebraska, USA.</title>
        <authorList>
            <person name="Schachtman D."/>
        </authorList>
    </citation>
    <scope>NUCLEOTIDE SEQUENCE [LARGE SCALE GENOMIC DNA]</scope>
    <source>
        <strain evidence="3 4">CC482</strain>
    </source>
</reference>
<accession>A0ABT9TZS1</accession>
<keyword evidence="1 3" id="KW-0378">Hydrolase</keyword>
<dbReference type="RefSeq" id="WP_307203149.1">
    <property type="nucleotide sequence ID" value="NZ_JAUSSU010000003.1"/>
</dbReference>
<dbReference type="Pfam" id="PF00293">
    <property type="entry name" value="NUDIX"/>
    <property type="match status" value="1"/>
</dbReference>
<evidence type="ECO:0000313" key="4">
    <source>
        <dbReference type="Proteomes" id="UP001229346"/>
    </source>
</evidence>
<gene>
    <name evidence="3" type="ORF">J2T15_001796</name>
</gene>
<organism evidence="3 4">
    <name type="scientific">Paenibacillus harenae</name>
    <dbReference type="NCBI Taxonomy" id="306543"/>
    <lineage>
        <taxon>Bacteria</taxon>
        <taxon>Bacillati</taxon>
        <taxon>Bacillota</taxon>
        <taxon>Bacilli</taxon>
        <taxon>Bacillales</taxon>
        <taxon>Paenibacillaceae</taxon>
        <taxon>Paenibacillus</taxon>
    </lineage>
</organism>
<dbReference type="CDD" id="cd04665">
    <property type="entry name" value="NUDIX_RppH"/>
    <property type="match status" value="1"/>
</dbReference>
<evidence type="ECO:0000313" key="3">
    <source>
        <dbReference type="EMBL" id="MDQ0112361.1"/>
    </source>
</evidence>
<dbReference type="InterPro" id="IPR015797">
    <property type="entry name" value="NUDIX_hydrolase-like_dom_sf"/>
</dbReference>
<proteinExistence type="predicted"/>
<name>A0ABT9TZS1_PAEHA</name>
<evidence type="ECO:0000256" key="1">
    <source>
        <dbReference type="ARBA" id="ARBA00022801"/>
    </source>
</evidence>